<dbReference type="Proteomes" id="UP001054889">
    <property type="component" value="Unassembled WGS sequence"/>
</dbReference>
<keyword evidence="2" id="KW-1185">Reference proteome</keyword>
<name>A0AAV5CB69_ELECO</name>
<reference evidence="1" key="1">
    <citation type="journal article" date="2018" name="DNA Res.">
        <title>Multiple hybrid de novo genome assembly of finger millet, an orphan allotetraploid crop.</title>
        <authorList>
            <person name="Hatakeyama M."/>
            <person name="Aluri S."/>
            <person name="Balachadran M.T."/>
            <person name="Sivarajan S.R."/>
            <person name="Patrignani A."/>
            <person name="Gruter S."/>
            <person name="Poveda L."/>
            <person name="Shimizu-Inatsugi R."/>
            <person name="Baeten J."/>
            <person name="Francoijs K.J."/>
            <person name="Nataraja K.N."/>
            <person name="Reddy Y.A.N."/>
            <person name="Phadnis S."/>
            <person name="Ravikumar R.L."/>
            <person name="Schlapbach R."/>
            <person name="Sreeman S.M."/>
            <person name="Shimizu K.K."/>
        </authorList>
    </citation>
    <scope>NUCLEOTIDE SEQUENCE</scope>
</reference>
<evidence type="ECO:0000313" key="1">
    <source>
        <dbReference type="EMBL" id="GJM95312.1"/>
    </source>
</evidence>
<gene>
    <name evidence="1" type="primary">ga12029</name>
    <name evidence="1" type="ORF">PR202_ga12029</name>
</gene>
<dbReference type="EMBL" id="BQKI01000005">
    <property type="protein sequence ID" value="GJM95312.1"/>
    <property type="molecule type" value="Genomic_DNA"/>
</dbReference>
<evidence type="ECO:0000313" key="2">
    <source>
        <dbReference type="Proteomes" id="UP001054889"/>
    </source>
</evidence>
<comment type="caution">
    <text evidence="1">The sequence shown here is derived from an EMBL/GenBank/DDBJ whole genome shotgun (WGS) entry which is preliminary data.</text>
</comment>
<proteinExistence type="predicted"/>
<organism evidence="1 2">
    <name type="scientific">Eleusine coracana subsp. coracana</name>
    <dbReference type="NCBI Taxonomy" id="191504"/>
    <lineage>
        <taxon>Eukaryota</taxon>
        <taxon>Viridiplantae</taxon>
        <taxon>Streptophyta</taxon>
        <taxon>Embryophyta</taxon>
        <taxon>Tracheophyta</taxon>
        <taxon>Spermatophyta</taxon>
        <taxon>Magnoliopsida</taxon>
        <taxon>Liliopsida</taxon>
        <taxon>Poales</taxon>
        <taxon>Poaceae</taxon>
        <taxon>PACMAD clade</taxon>
        <taxon>Chloridoideae</taxon>
        <taxon>Cynodonteae</taxon>
        <taxon>Eleusininae</taxon>
        <taxon>Eleusine</taxon>
    </lineage>
</organism>
<sequence length="217" mass="24503">MQIEIGDGANALFWENRWLHGQKIADVAPRLYATIPKRRIKLRTVQEALMSRSWIADIQGALIVGVIIEYLYLWDILNTFQLQPGVQDSHIWFANSGKYSAKKAYQLLSRVLFSLILMNECGGFGRLPNVVFLYGWWNTTDAGQLTIWRAEAWGTQNVACYAIRNLNLLTTFSVPASLHVNSGSTYCIRSAYNISVLNQTSLPLNHGGKQQAVQLRV</sequence>
<dbReference type="AlphaFoldDB" id="A0AAV5CB69"/>
<protein>
    <submittedName>
        <fullName evidence="1">Uncharacterized protein</fullName>
    </submittedName>
</protein>
<reference evidence="1" key="2">
    <citation type="submission" date="2021-12" db="EMBL/GenBank/DDBJ databases">
        <title>Resequencing data analysis of finger millet.</title>
        <authorList>
            <person name="Hatakeyama M."/>
            <person name="Aluri S."/>
            <person name="Balachadran M.T."/>
            <person name="Sivarajan S.R."/>
            <person name="Poveda L."/>
            <person name="Shimizu-Inatsugi R."/>
            <person name="Schlapbach R."/>
            <person name="Sreeman S.M."/>
            <person name="Shimizu K.K."/>
        </authorList>
    </citation>
    <scope>NUCLEOTIDE SEQUENCE</scope>
</reference>
<accession>A0AAV5CB69</accession>